<accession>A0A918JMJ7</accession>
<dbReference type="InterPro" id="IPR013780">
    <property type="entry name" value="Glyco_hydro_b"/>
</dbReference>
<dbReference type="EMBL" id="BMYS01000015">
    <property type="protein sequence ID" value="GGW90249.1"/>
    <property type="molecule type" value="Genomic_DNA"/>
</dbReference>
<evidence type="ECO:0000256" key="2">
    <source>
        <dbReference type="RuleBase" id="RU361185"/>
    </source>
</evidence>
<reference evidence="6" key="2">
    <citation type="submission" date="2020-09" db="EMBL/GenBank/DDBJ databases">
        <authorList>
            <person name="Sun Q."/>
            <person name="Kim S."/>
        </authorList>
    </citation>
    <scope>NUCLEOTIDE SEQUENCE</scope>
    <source>
        <strain evidence="6">KCTC 23732</strain>
    </source>
</reference>
<evidence type="ECO:0000256" key="1">
    <source>
        <dbReference type="ARBA" id="ARBA00007806"/>
    </source>
</evidence>
<dbReference type="SUPFAM" id="SSF74650">
    <property type="entry name" value="Galactose mutarotase-like"/>
    <property type="match status" value="1"/>
</dbReference>
<dbReference type="Pfam" id="PF21365">
    <property type="entry name" value="Glyco_hydro_31_3rd"/>
    <property type="match status" value="1"/>
</dbReference>
<comment type="similarity">
    <text evidence="1 2">Belongs to the glycosyl hydrolase 31 family.</text>
</comment>
<keyword evidence="2" id="KW-0378">Hydrolase</keyword>
<dbReference type="PANTHER" id="PTHR43863:SF2">
    <property type="entry name" value="MALTASE-GLUCOAMYLASE"/>
    <property type="match status" value="1"/>
</dbReference>
<dbReference type="CDD" id="cd14752">
    <property type="entry name" value="GH31_N"/>
    <property type="match status" value="1"/>
</dbReference>
<dbReference type="InterPro" id="IPR017853">
    <property type="entry name" value="GH"/>
</dbReference>
<keyword evidence="7" id="KW-1185">Reference proteome</keyword>
<gene>
    <name evidence="6" type="ORF">GCM10011450_20600</name>
</gene>
<dbReference type="GO" id="GO:0004553">
    <property type="term" value="F:hydrolase activity, hydrolyzing O-glycosyl compounds"/>
    <property type="evidence" value="ECO:0007669"/>
    <property type="project" value="InterPro"/>
</dbReference>
<dbReference type="AlphaFoldDB" id="A0A918JMJ7"/>
<feature type="domain" description="Glycosyl hydrolase family 31 C-terminal" evidence="5">
    <location>
        <begin position="566"/>
        <end position="652"/>
    </location>
</feature>
<dbReference type="InterPro" id="IPR051816">
    <property type="entry name" value="Glycosyl_Hydrolase_31"/>
</dbReference>
<name>A0A918JMJ7_9BURK</name>
<organism evidence="6 7">
    <name type="scientific">Advenella faeciporci</name>
    <dbReference type="NCBI Taxonomy" id="797535"/>
    <lineage>
        <taxon>Bacteria</taxon>
        <taxon>Pseudomonadati</taxon>
        <taxon>Pseudomonadota</taxon>
        <taxon>Betaproteobacteria</taxon>
        <taxon>Burkholderiales</taxon>
        <taxon>Alcaligenaceae</taxon>
    </lineage>
</organism>
<keyword evidence="2" id="KW-0326">Glycosidase</keyword>
<dbReference type="InterPro" id="IPR048395">
    <property type="entry name" value="Glyco_hydro_31_C"/>
</dbReference>
<evidence type="ECO:0008006" key="8">
    <source>
        <dbReference type="Google" id="ProtNLM"/>
    </source>
</evidence>
<evidence type="ECO:0000259" key="5">
    <source>
        <dbReference type="Pfam" id="PF21365"/>
    </source>
</evidence>
<evidence type="ECO:0000313" key="6">
    <source>
        <dbReference type="EMBL" id="GGW90249.1"/>
    </source>
</evidence>
<dbReference type="PANTHER" id="PTHR43863">
    <property type="entry name" value="HYDROLASE, PUTATIVE (AFU_ORTHOLOGUE AFUA_1G03140)-RELATED"/>
    <property type="match status" value="1"/>
</dbReference>
<dbReference type="SUPFAM" id="SSF51445">
    <property type="entry name" value="(Trans)glycosidases"/>
    <property type="match status" value="1"/>
</dbReference>
<dbReference type="Gene3D" id="3.20.20.80">
    <property type="entry name" value="Glycosidases"/>
    <property type="match status" value="1"/>
</dbReference>
<feature type="domain" description="Glycoside hydrolase family 31 N-terminal" evidence="4">
    <location>
        <begin position="27"/>
        <end position="163"/>
    </location>
</feature>
<reference evidence="6" key="1">
    <citation type="journal article" date="2014" name="Int. J. Syst. Evol. Microbiol.">
        <title>Complete genome sequence of Corynebacterium casei LMG S-19264T (=DSM 44701T), isolated from a smear-ripened cheese.</title>
        <authorList>
            <consortium name="US DOE Joint Genome Institute (JGI-PGF)"/>
            <person name="Walter F."/>
            <person name="Albersmeier A."/>
            <person name="Kalinowski J."/>
            <person name="Ruckert C."/>
        </authorList>
    </citation>
    <scope>NUCLEOTIDE SEQUENCE</scope>
    <source>
        <strain evidence="6">KCTC 23732</strain>
    </source>
</reference>
<dbReference type="InterPro" id="IPR000322">
    <property type="entry name" value="Glyco_hydro_31_TIM"/>
</dbReference>
<dbReference type="Proteomes" id="UP000608345">
    <property type="component" value="Unassembled WGS sequence"/>
</dbReference>
<evidence type="ECO:0000259" key="3">
    <source>
        <dbReference type="Pfam" id="PF01055"/>
    </source>
</evidence>
<dbReference type="Gene3D" id="2.60.40.1760">
    <property type="entry name" value="glycosyl hydrolase (family 31)"/>
    <property type="match status" value="1"/>
</dbReference>
<dbReference type="GO" id="GO:0030246">
    <property type="term" value="F:carbohydrate binding"/>
    <property type="evidence" value="ECO:0007669"/>
    <property type="project" value="InterPro"/>
</dbReference>
<dbReference type="Gene3D" id="2.60.40.1180">
    <property type="entry name" value="Golgi alpha-mannosidase II"/>
    <property type="match status" value="1"/>
</dbReference>
<proteinExistence type="inferred from homology"/>
<comment type="caution">
    <text evidence="6">The sequence shown here is derived from an EMBL/GenBank/DDBJ whole genome shotgun (WGS) entry which is preliminary data.</text>
</comment>
<feature type="domain" description="Glycoside hydrolase family 31 TIM barrel" evidence="3">
    <location>
        <begin position="239"/>
        <end position="555"/>
    </location>
</feature>
<evidence type="ECO:0000313" key="7">
    <source>
        <dbReference type="Proteomes" id="UP000608345"/>
    </source>
</evidence>
<dbReference type="Pfam" id="PF01055">
    <property type="entry name" value="Glyco_hydro_31_2nd"/>
    <property type="match status" value="1"/>
</dbReference>
<dbReference type="GO" id="GO:0005975">
    <property type="term" value="P:carbohydrate metabolic process"/>
    <property type="evidence" value="ECO:0007669"/>
    <property type="project" value="InterPro"/>
</dbReference>
<dbReference type="SUPFAM" id="SSF51011">
    <property type="entry name" value="Glycosyl hydrolase domain"/>
    <property type="match status" value="1"/>
</dbReference>
<dbReference type="InterPro" id="IPR025887">
    <property type="entry name" value="Glyco_hydro_31_N_dom"/>
</dbReference>
<evidence type="ECO:0000259" key="4">
    <source>
        <dbReference type="Pfam" id="PF13802"/>
    </source>
</evidence>
<sequence length="730" mass="80926">MIQLDNLELVSAHSAHAVFEMDSGLSLRIEAHAPGVFRLRCGPAAKLDDEKLNARARARQELLLARPEAIGEMSTESLVRDSGWRFVQGDITLEMHARPFRLALYRNGQLLLSTDSQFVSPFVAEVQNDQPESWGLMLGLPDNTPVYGLGETIGDFNRRGQEVVSDLPGFNYLPLAWSPQGWGVYVNTLSRVLHAPGIPDEPDTYQLFVEDGVFDLFLFASEPAEIFNQYSALTGRAGQPPLWAMGAWLVQQKGQDINEISNLAKALREQGLPLDALRLGNPSLIQFQPDRQALELDVSRLDDARRYFAQLAEEQWYACVTTFPGVLSNTPLFADLEDRGWLLCNEEGLAQVFDGVPATGGQSFGLLDLTYKDAFLFWQERHAQLIEEGASAIECKLPVELPDSVSARNGESGPLLRTLYPLLLKNALFEAVSRNKIPAEGVVLSDSLGLGSQRTPWKQLECTGNDWDAMSQVLRSALSVQASGIVTQVHDIGNPDGLSGPVDPEWYLRYLGLSVFSAGFALHANPALLPTAFDEKTQSQINTLLELRYRLIPYVLGIIEDSVRTGLPVQRMMALAFPNDARAQEFDTQFLFGPALLVAPILEPGGQVVVYLPEGEAWWDLNTGWRYEGGQSISLACALDSVPVFGREGHMLCLGPVLKHLGEFNTARILDEVWMFGMPLHNPVVMRNKIRVMQMQGSSYIKGLEGLRILQSEGLEVKRRGAEVRISRER</sequence>
<protein>
    <recommendedName>
        <fullName evidence="8">Glycosyl hydrolase</fullName>
    </recommendedName>
</protein>
<dbReference type="Pfam" id="PF13802">
    <property type="entry name" value="Gal_mutarotas_2"/>
    <property type="match status" value="1"/>
</dbReference>
<dbReference type="InterPro" id="IPR011013">
    <property type="entry name" value="Gal_mutarotase_sf_dom"/>
</dbReference>